<dbReference type="InterPro" id="IPR013830">
    <property type="entry name" value="SGNH_hydro"/>
</dbReference>
<protein>
    <submittedName>
        <fullName evidence="2">Lysophospholipase L1-like esterase</fullName>
    </submittedName>
</protein>
<dbReference type="EMBL" id="JACHXO010000002">
    <property type="protein sequence ID" value="MBB3193940.1"/>
    <property type="molecule type" value="Genomic_DNA"/>
</dbReference>
<dbReference type="SUPFAM" id="SSF52266">
    <property type="entry name" value="SGNH hydrolase"/>
    <property type="match status" value="1"/>
</dbReference>
<evidence type="ECO:0000313" key="2">
    <source>
        <dbReference type="EMBL" id="MBB3193940.1"/>
    </source>
</evidence>
<evidence type="ECO:0000313" key="3">
    <source>
        <dbReference type="Proteomes" id="UP000574369"/>
    </source>
</evidence>
<dbReference type="Proteomes" id="UP000574369">
    <property type="component" value="Unassembled WGS sequence"/>
</dbReference>
<organism evidence="2 3">
    <name type="scientific">Roseateles terrae</name>
    <dbReference type="NCBI Taxonomy" id="431060"/>
    <lineage>
        <taxon>Bacteria</taxon>
        <taxon>Pseudomonadati</taxon>
        <taxon>Pseudomonadota</taxon>
        <taxon>Betaproteobacteria</taxon>
        <taxon>Burkholderiales</taxon>
        <taxon>Sphaerotilaceae</taxon>
        <taxon>Roseateles</taxon>
    </lineage>
</organism>
<proteinExistence type="predicted"/>
<evidence type="ECO:0000259" key="1">
    <source>
        <dbReference type="Pfam" id="PF13472"/>
    </source>
</evidence>
<accession>A0ABR6GPA2</accession>
<feature type="domain" description="SGNH hydrolase-type esterase" evidence="1">
    <location>
        <begin position="312"/>
        <end position="483"/>
    </location>
</feature>
<comment type="caution">
    <text evidence="2">The sequence shown here is derived from an EMBL/GenBank/DDBJ whole genome shotgun (WGS) entry which is preliminary data.</text>
</comment>
<dbReference type="Gene3D" id="3.40.50.1110">
    <property type="entry name" value="SGNH hydrolase"/>
    <property type="match status" value="1"/>
</dbReference>
<dbReference type="RefSeq" id="WP_088449836.1">
    <property type="nucleotide sequence ID" value="NZ_JACHXO010000002.1"/>
</dbReference>
<reference evidence="2 3" key="1">
    <citation type="submission" date="2020-08" db="EMBL/GenBank/DDBJ databases">
        <title>Genomic Encyclopedia of Type Strains, Phase III (KMG-III): the genomes of soil and plant-associated and newly described type strains.</title>
        <authorList>
            <person name="Whitman W."/>
        </authorList>
    </citation>
    <scope>NUCLEOTIDE SEQUENCE [LARGE SCALE GENOMIC DNA]</scope>
    <source>
        <strain evidence="2 3">CECT 7247</strain>
    </source>
</reference>
<keyword evidence="3" id="KW-1185">Reference proteome</keyword>
<name>A0ABR6GPA2_9BURK</name>
<dbReference type="InterPro" id="IPR036514">
    <property type="entry name" value="SGNH_hydro_sf"/>
</dbReference>
<gene>
    <name evidence="2" type="ORF">FHS28_001325</name>
</gene>
<sequence>MSDLAQGLSAKVPLNPGQVLRVSTPGVAVVAVLYGASQGATVTANSQTFGPYSVPAMLRITATSGTTSYGLERQASVQLGTDGKLYADGNEVAVAGGVSASQYVSAPAGWDTGWRAALASGTARLSAAGDSMTKGLLCSDLDVKSWVRLMAADLQAKYGDGGSGFKPSCHSVAGINSAAYTTALPAACLWATTGTWDQNLTNCDGPSGSVLQAKSAGATLTYTRARGTSIDIYFLNGNSAAFGSWSYQIDGGGWMSAGSTNTGAQGIGVRTINGLSAGNHTVQIRADDASSTVFFFFCGIRARNATGVRVDNYGRGSYIAQVFNNEVGGTFTTTGGQVFGGASSGLFGPAGKWSGGSLNPTDLAIWSFGLNNARFTTPTTTPQMFYRAGQQYLEDVRAGNPNASLMILMQHRGDVSFEDATNRYYSQYIGMAKQLADQFGAAFVDLWKAGKQSYSWMNGQGYWGNQNVPGAAGTDLVHFSDAGEVWAKNIITPLVI</sequence>
<dbReference type="Pfam" id="PF13472">
    <property type="entry name" value="Lipase_GDSL_2"/>
    <property type="match status" value="1"/>
</dbReference>